<feature type="chain" id="PRO_5013317622" evidence="1">
    <location>
        <begin position="22"/>
        <end position="213"/>
    </location>
</feature>
<evidence type="ECO:0000313" key="2">
    <source>
        <dbReference type="EMBL" id="SCD19395.1"/>
    </source>
</evidence>
<dbReference type="RefSeq" id="WP_076928689.1">
    <property type="nucleotide sequence ID" value="NZ_LT605205.1"/>
</dbReference>
<dbReference type="EMBL" id="LT605205">
    <property type="protein sequence ID" value="SCD19395.1"/>
    <property type="molecule type" value="Genomic_DNA"/>
</dbReference>
<proteinExistence type="predicted"/>
<dbReference type="InterPro" id="IPR011250">
    <property type="entry name" value="OMP/PagP_B-barrel"/>
</dbReference>
<gene>
    <name evidence="2" type="ORF">PSM36_0565</name>
</gene>
<dbReference type="SUPFAM" id="SSF56925">
    <property type="entry name" value="OMPA-like"/>
    <property type="match status" value="1"/>
</dbReference>
<feature type="signal peptide" evidence="1">
    <location>
        <begin position="1"/>
        <end position="21"/>
    </location>
</feature>
<reference evidence="2 3" key="1">
    <citation type="submission" date="2016-08" db="EMBL/GenBank/DDBJ databases">
        <authorList>
            <person name="Seilhamer J.J."/>
        </authorList>
    </citation>
    <scope>NUCLEOTIDE SEQUENCE [LARGE SCALE GENOMIC DNA]</scope>
    <source>
        <strain evidence="2">M3/6</strain>
    </source>
</reference>
<name>A0A1R3T607_9BACT</name>
<keyword evidence="3" id="KW-1185">Reference proteome</keyword>
<dbReference type="AlphaFoldDB" id="A0A1R3T607"/>
<protein>
    <submittedName>
        <fullName evidence="2">Putative secreted protein</fullName>
    </submittedName>
</protein>
<dbReference type="Gene3D" id="2.40.160.20">
    <property type="match status" value="1"/>
</dbReference>
<accession>A0A1R3T607</accession>
<dbReference type="Proteomes" id="UP000187464">
    <property type="component" value="Chromosome I"/>
</dbReference>
<dbReference type="KEGG" id="psac:PSM36_0565"/>
<keyword evidence="1" id="KW-0732">Signal</keyword>
<evidence type="ECO:0000256" key="1">
    <source>
        <dbReference type="SAM" id="SignalP"/>
    </source>
</evidence>
<sequence length="213" mass="22374">MKKLSLLIVALLLFTVAGVQAQSEGGDFAKRGAILLNPQLLNVSYQSMKINSSDSDASDGEKLSQLGLSVSGGYAIADNLFILAQVAGQSLQLGSDDATKVSFFTIGAGARYYIGKFFLGGGVLANNGKINIGGYFDDFDDMEVSGDDLSTTIIGYRAEAGYAIFLTPSVALEPSVSYGGKLTGGEIKVGGEKMDSKIKYNQFGVNLGVSIFF</sequence>
<dbReference type="STRING" id="1642647.PSM36_0565"/>
<evidence type="ECO:0000313" key="3">
    <source>
        <dbReference type="Proteomes" id="UP000187464"/>
    </source>
</evidence>
<organism evidence="2 3">
    <name type="scientific">Proteiniphilum saccharofermentans</name>
    <dbReference type="NCBI Taxonomy" id="1642647"/>
    <lineage>
        <taxon>Bacteria</taxon>
        <taxon>Pseudomonadati</taxon>
        <taxon>Bacteroidota</taxon>
        <taxon>Bacteroidia</taxon>
        <taxon>Bacteroidales</taxon>
        <taxon>Dysgonomonadaceae</taxon>
        <taxon>Proteiniphilum</taxon>
    </lineage>
</organism>